<accession>A0A6C0P5I2</accession>
<gene>
    <name evidence="1" type="ORF">GZH47_25435</name>
</gene>
<proteinExistence type="predicted"/>
<evidence type="ECO:0008006" key="3">
    <source>
        <dbReference type="Google" id="ProtNLM"/>
    </source>
</evidence>
<dbReference type="PROSITE" id="PS51257">
    <property type="entry name" value="PROKAR_LIPOPROTEIN"/>
    <property type="match status" value="1"/>
</dbReference>
<keyword evidence="2" id="KW-1185">Reference proteome</keyword>
<name>A0A6C0P5I2_9BACL</name>
<dbReference type="EMBL" id="CP048286">
    <property type="protein sequence ID" value="QHW33810.1"/>
    <property type="molecule type" value="Genomic_DNA"/>
</dbReference>
<dbReference type="AlphaFoldDB" id="A0A6C0P5I2"/>
<evidence type="ECO:0000313" key="1">
    <source>
        <dbReference type="EMBL" id="QHW33810.1"/>
    </source>
</evidence>
<dbReference type="KEGG" id="prz:GZH47_25435"/>
<evidence type="ECO:0000313" key="2">
    <source>
        <dbReference type="Proteomes" id="UP000479114"/>
    </source>
</evidence>
<sequence length="235" mass="25623">MRLILVMLSLLLLITAIGCGMLGKRTCGSDIEWVDFLKINSITYNQNHDGTKEVSAEQLGEKVGEIKYMLNGHACTNYKSANGDAAFLSIGTDVYALKGYNSNFRVVANNRVYEVSDNPNAKTIGDLMDIEGKVKAVGLESGRDGSLIGYFSQDAAMDFSKEILPLPLVGFNEVYKKIKNETGIFLRLFLKDGTSFRMVYYPDANAFANGGALGTHKLKLLVTSQRADIKAAAGL</sequence>
<dbReference type="Proteomes" id="UP000479114">
    <property type="component" value="Chromosome"/>
</dbReference>
<reference evidence="1 2" key="1">
    <citation type="submission" date="2020-02" db="EMBL/GenBank/DDBJ databases">
        <title>Paenibacillus sp. nov., isolated from rhizosphere soil of tomato.</title>
        <authorList>
            <person name="Weon H.-Y."/>
            <person name="Lee S.A."/>
        </authorList>
    </citation>
    <scope>NUCLEOTIDE SEQUENCE [LARGE SCALE GENOMIC DNA]</scope>
    <source>
        <strain evidence="1 2">14171R-81</strain>
    </source>
</reference>
<organism evidence="1 2">
    <name type="scientific">Paenibacillus rhizovicinus</name>
    <dbReference type="NCBI Taxonomy" id="2704463"/>
    <lineage>
        <taxon>Bacteria</taxon>
        <taxon>Bacillati</taxon>
        <taxon>Bacillota</taxon>
        <taxon>Bacilli</taxon>
        <taxon>Bacillales</taxon>
        <taxon>Paenibacillaceae</taxon>
        <taxon>Paenibacillus</taxon>
    </lineage>
</organism>
<protein>
    <recommendedName>
        <fullName evidence="3">Lipoprotein</fullName>
    </recommendedName>
</protein>